<evidence type="ECO:0000313" key="3">
    <source>
        <dbReference type="Proteomes" id="UP000050795"/>
    </source>
</evidence>
<sequence>MRLLRHKQMLDIIHGENVNIEELKKLSIDGCPDSDGTRSRVWKVFYLSYILQFLLNYLPCSAAKREERIAFNRRQYEGYVKEFVFESCAANSTPADHPLNLEPDGSWITFFRDNEVLLQINKDCQRLCPDFDFFRRPTEFSCSSLFGDVPIGVLRRRGENSALQSQSLNKNLVGAMNMIHTSTFGPYQSSYRLSSGLATNLQRSKGSRKNECSVTSPHEEPHWEVIERILYIYYKTHVSQGYVQGMNEIIAPIYYVFATDPDESWRRYAEMDTFYCFNNLMTEIHPNFIRKLDGSREAGLGGQMKILSNLLSRYDSHLSKHFAQIDLVPEHFAFRWLSLLLAREFMLPDVLLLWDALFSDQHRFDLLPYVCCSMLINVRDQLLKADFPVAVQLVQNYPSNIDVRHILLKARTFYAER</sequence>
<dbReference type="InterPro" id="IPR035969">
    <property type="entry name" value="Rab-GAP_TBC_sf"/>
</dbReference>
<dbReference type="InterPro" id="IPR000195">
    <property type="entry name" value="Rab-GAP-TBC_dom"/>
</dbReference>
<feature type="domain" description="Rab-GAP TBC" evidence="2">
    <location>
        <begin position="32"/>
        <end position="361"/>
    </location>
</feature>
<evidence type="ECO:0000259" key="2">
    <source>
        <dbReference type="PROSITE" id="PS50086"/>
    </source>
</evidence>
<dbReference type="PANTHER" id="PTHR22957">
    <property type="entry name" value="TBC1 DOMAIN FAMILY MEMBER GTPASE-ACTIVATING PROTEIN"/>
    <property type="match status" value="1"/>
</dbReference>
<dbReference type="GO" id="GO:0006886">
    <property type="term" value="P:intracellular protein transport"/>
    <property type="evidence" value="ECO:0007669"/>
    <property type="project" value="TreeGrafter"/>
</dbReference>
<dbReference type="GO" id="GO:0005096">
    <property type="term" value="F:GTPase activator activity"/>
    <property type="evidence" value="ECO:0007669"/>
    <property type="project" value="UniProtKB-KW"/>
</dbReference>
<dbReference type="AlphaFoldDB" id="A0AA85JUL1"/>
<evidence type="ECO:0000313" key="4">
    <source>
        <dbReference type="WBParaSite" id="TREG1_47730.2"/>
    </source>
</evidence>
<dbReference type="WBParaSite" id="TREG1_47730.2">
    <property type="protein sequence ID" value="TREG1_47730.2"/>
    <property type="gene ID" value="TREG1_47730"/>
</dbReference>
<accession>A0AA85JUL1</accession>
<reference evidence="3" key="1">
    <citation type="submission" date="2022-06" db="EMBL/GenBank/DDBJ databases">
        <authorList>
            <person name="Berger JAMES D."/>
            <person name="Berger JAMES D."/>
        </authorList>
    </citation>
    <scope>NUCLEOTIDE SEQUENCE [LARGE SCALE GENOMIC DNA]</scope>
</reference>
<dbReference type="SUPFAM" id="SSF47923">
    <property type="entry name" value="Ypt/Rab-GAP domain of gyp1p"/>
    <property type="match status" value="2"/>
</dbReference>
<evidence type="ECO:0000256" key="1">
    <source>
        <dbReference type="ARBA" id="ARBA00022468"/>
    </source>
</evidence>
<protein>
    <submittedName>
        <fullName evidence="4">Rab-GAP TBC domain-containing protein</fullName>
    </submittedName>
</protein>
<keyword evidence="3" id="KW-1185">Reference proteome</keyword>
<name>A0AA85JUL1_TRIRE</name>
<dbReference type="PANTHER" id="PTHR22957:SF27">
    <property type="entry name" value="TBC1 DOMAIN FAMILY MEMBER 13"/>
    <property type="match status" value="1"/>
</dbReference>
<keyword evidence="1" id="KW-0343">GTPase activation</keyword>
<reference evidence="4" key="2">
    <citation type="submission" date="2023-11" db="UniProtKB">
        <authorList>
            <consortium name="WormBaseParasite"/>
        </authorList>
    </citation>
    <scope>IDENTIFICATION</scope>
</reference>
<dbReference type="PROSITE" id="PS50086">
    <property type="entry name" value="TBC_RABGAP"/>
    <property type="match status" value="1"/>
</dbReference>
<dbReference type="Gene3D" id="1.10.472.80">
    <property type="entry name" value="Ypt/Rab-GAP domain of gyp1p, domain 3"/>
    <property type="match status" value="1"/>
</dbReference>
<dbReference type="SMART" id="SM00164">
    <property type="entry name" value="TBC"/>
    <property type="match status" value="1"/>
</dbReference>
<proteinExistence type="predicted"/>
<dbReference type="Pfam" id="PF00566">
    <property type="entry name" value="RabGAP-TBC"/>
    <property type="match status" value="1"/>
</dbReference>
<dbReference type="Proteomes" id="UP000050795">
    <property type="component" value="Unassembled WGS sequence"/>
</dbReference>
<organism evidence="3 4">
    <name type="scientific">Trichobilharzia regenti</name>
    <name type="common">Nasal bird schistosome</name>
    <dbReference type="NCBI Taxonomy" id="157069"/>
    <lineage>
        <taxon>Eukaryota</taxon>
        <taxon>Metazoa</taxon>
        <taxon>Spiralia</taxon>
        <taxon>Lophotrochozoa</taxon>
        <taxon>Platyhelminthes</taxon>
        <taxon>Trematoda</taxon>
        <taxon>Digenea</taxon>
        <taxon>Strigeidida</taxon>
        <taxon>Schistosomatoidea</taxon>
        <taxon>Schistosomatidae</taxon>
        <taxon>Trichobilharzia</taxon>
    </lineage>
</organism>
<dbReference type="Gene3D" id="1.10.8.270">
    <property type="entry name" value="putative rabgap domain of human tbc1 domain family member 14 like domains"/>
    <property type="match status" value="1"/>
</dbReference>